<dbReference type="KEGG" id="tatv:25786141"/>
<organism evidence="2 3">
    <name type="scientific">Hypocrea atroviridis (strain ATCC 20476 / IMI 206040)</name>
    <name type="common">Trichoderma atroviride</name>
    <dbReference type="NCBI Taxonomy" id="452589"/>
    <lineage>
        <taxon>Eukaryota</taxon>
        <taxon>Fungi</taxon>
        <taxon>Dikarya</taxon>
        <taxon>Ascomycota</taxon>
        <taxon>Pezizomycotina</taxon>
        <taxon>Sordariomycetes</taxon>
        <taxon>Hypocreomycetidae</taxon>
        <taxon>Hypocreales</taxon>
        <taxon>Hypocreaceae</taxon>
        <taxon>Trichoderma</taxon>
    </lineage>
</organism>
<evidence type="ECO:0000313" key="3">
    <source>
        <dbReference type="Proteomes" id="UP000005426"/>
    </source>
</evidence>
<name>G9NXA7_HYPAI</name>
<dbReference type="AlphaFoldDB" id="G9NXA7"/>
<gene>
    <name evidence="2" type="ORF">TRIATDRAFT_88353</name>
</gene>
<keyword evidence="3" id="KW-1185">Reference proteome</keyword>
<evidence type="ECO:0000313" key="2">
    <source>
        <dbReference type="EMBL" id="EHK44718.1"/>
    </source>
</evidence>
<sequence>MMVARRRANSAFDILDELYELAENERHDADEAVRRKIKSCARDLELHIRATGRLFIEEGSNQVMSRDKEIASTLKAEMERHKTEVLSALSTKLGNFLAQVKQEVQKLSNSTRIQQSRLFAEMLSEIRDEFHLEQPMAQPARVSKRKRQETDTQAATRDAPEVAMKEEPL</sequence>
<dbReference type="Proteomes" id="UP000005426">
    <property type="component" value="Unassembled WGS sequence"/>
</dbReference>
<dbReference type="GeneID" id="25786141"/>
<feature type="region of interest" description="Disordered" evidence="1">
    <location>
        <begin position="132"/>
        <end position="169"/>
    </location>
</feature>
<dbReference type="RefSeq" id="XP_013942987.1">
    <property type="nucleotide sequence ID" value="XM_014087512.1"/>
</dbReference>
<feature type="compositionally biased region" description="Basic and acidic residues" evidence="1">
    <location>
        <begin position="158"/>
        <end position="169"/>
    </location>
</feature>
<dbReference type="OrthoDB" id="10349721at2759"/>
<proteinExistence type="predicted"/>
<reference evidence="2 3" key="1">
    <citation type="journal article" date="2011" name="Genome Biol.">
        <title>Comparative genome sequence analysis underscores mycoparasitism as the ancestral life style of Trichoderma.</title>
        <authorList>
            <person name="Kubicek C.P."/>
            <person name="Herrera-Estrella A."/>
            <person name="Seidl-Seiboth V."/>
            <person name="Martinez D.A."/>
            <person name="Druzhinina I.S."/>
            <person name="Thon M."/>
            <person name="Zeilinger S."/>
            <person name="Casas-Flores S."/>
            <person name="Horwitz B.A."/>
            <person name="Mukherjee P.K."/>
            <person name="Mukherjee M."/>
            <person name="Kredics L."/>
            <person name="Alcaraz L.D."/>
            <person name="Aerts A."/>
            <person name="Antal Z."/>
            <person name="Atanasova L."/>
            <person name="Cervantes-Badillo M.G."/>
            <person name="Challacombe J."/>
            <person name="Chertkov O."/>
            <person name="McCluskey K."/>
            <person name="Coulpier F."/>
            <person name="Deshpande N."/>
            <person name="von Doehren H."/>
            <person name="Ebbole D.J."/>
            <person name="Esquivel-Naranjo E.U."/>
            <person name="Fekete E."/>
            <person name="Flipphi M."/>
            <person name="Glaser F."/>
            <person name="Gomez-Rodriguez E.Y."/>
            <person name="Gruber S."/>
            <person name="Han C."/>
            <person name="Henrissat B."/>
            <person name="Hermosa R."/>
            <person name="Hernandez-Onate M."/>
            <person name="Karaffa L."/>
            <person name="Kosti I."/>
            <person name="Le Crom S."/>
            <person name="Lindquist E."/>
            <person name="Lucas S."/>
            <person name="Luebeck M."/>
            <person name="Luebeck P.S."/>
            <person name="Margeot A."/>
            <person name="Metz B."/>
            <person name="Misra M."/>
            <person name="Nevalainen H."/>
            <person name="Omann M."/>
            <person name="Packer N."/>
            <person name="Perrone G."/>
            <person name="Uresti-Rivera E.E."/>
            <person name="Salamov A."/>
            <person name="Schmoll M."/>
            <person name="Seiboth B."/>
            <person name="Shapiro H."/>
            <person name="Sukno S."/>
            <person name="Tamayo-Ramos J.A."/>
            <person name="Tisch D."/>
            <person name="Wiest A."/>
            <person name="Wilkinson H.H."/>
            <person name="Zhang M."/>
            <person name="Coutinho P.M."/>
            <person name="Kenerley C.M."/>
            <person name="Monte E."/>
            <person name="Baker S.E."/>
            <person name="Grigoriev I.V."/>
        </authorList>
    </citation>
    <scope>NUCLEOTIDE SEQUENCE [LARGE SCALE GENOMIC DNA]</scope>
    <source>
        <strain evidence="3">ATCC 20476 / IMI 206040</strain>
    </source>
</reference>
<dbReference type="EMBL" id="ABDG02000024">
    <property type="protein sequence ID" value="EHK44718.1"/>
    <property type="molecule type" value="Genomic_DNA"/>
</dbReference>
<evidence type="ECO:0000256" key="1">
    <source>
        <dbReference type="SAM" id="MobiDB-lite"/>
    </source>
</evidence>
<accession>G9NXA7</accession>
<comment type="caution">
    <text evidence="2">The sequence shown here is derived from an EMBL/GenBank/DDBJ whole genome shotgun (WGS) entry which is preliminary data.</text>
</comment>
<protein>
    <submittedName>
        <fullName evidence="2">Uncharacterized protein</fullName>
    </submittedName>
</protein>
<dbReference type="HOGENOM" id="CLU_1578734_0_0_1"/>